<evidence type="ECO:0000313" key="6">
    <source>
        <dbReference type="Proteomes" id="UP001589793"/>
    </source>
</evidence>
<dbReference type="PANTHER" id="PTHR44688:SF16">
    <property type="entry name" value="DNA-BINDING TRANSCRIPTIONAL ACTIVATOR DEVR_DOSR"/>
    <property type="match status" value="1"/>
</dbReference>
<comment type="caution">
    <text evidence="5">The sequence shown here is derived from an EMBL/GenBank/DDBJ whole genome shotgun (WGS) entry which is preliminary data.</text>
</comment>
<dbReference type="InterPro" id="IPR036388">
    <property type="entry name" value="WH-like_DNA-bd_sf"/>
</dbReference>
<evidence type="ECO:0000313" key="5">
    <source>
        <dbReference type="EMBL" id="MFC0673808.1"/>
    </source>
</evidence>
<gene>
    <name evidence="5" type="ORF">ACFFF6_07560</name>
</gene>
<reference evidence="5 6" key="1">
    <citation type="submission" date="2024-09" db="EMBL/GenBank/DDBJ databases">
        <authorList>
            <person name="Sun Q."/>
            <person name="Mori K."/>
        </authorList>
    </citation>
    <scope>NUCLEOTIDE SEQUENCE [LARGE SCALE GENOMIC DNA]</scope>
    <source>
        <strain evidence="5 6">CICC 10874</strain>
    </source>
</reference>
<feature type="domain" description="HTH luxR-type" evidence="4">
    <location>
        <begin position="363"/>
        <end position="428"/>
    </location>
</feature>
<keyword evidence="1" id="KW-0805">Transcription regulation</keyword>
<accession>A0ABV6RCX2</accession>
<dbReference type="InterPro" id="IPR000792">
    <property type="entry name" value="Tscrpt_reg_LuxR_C"/>
</dbReference>
<dbReference type="RefSeq" id="WP_376979670.1">
    <property type="nucleotide sequence ID" value="NZ_JBHLSV010000007.1"/>
</dbReference>
<keyword evidence="2" id="KW-0238">DNA-binding</keyword>
<evidence type="ECO:0000256" key="2">
    <source>
        <dbReference type="ARBA" id="ARBA00023125"/>
    </source>
</evidence>
<name>A0ABV6RCX2_9MICO</name>
<evidence type="ECO:0000256" key="3">
    <source>
        <dbReference type="ARBA" id="ARBA00023163"/>
    </source>
</evidence>
<keyword evidence="6" id="KW-1185">Reference proteome</keyword>
<dbReference type="PANTHER" id="PTHR44688">
    <property type="entry name" value="DNA-BINDING TRANSCRIPTIONAL ACTIVATOR DEVR_DOSR"/>
    <property type="match status" value="1"/>
</dbReference>
<dbReference type="EMBL" id="JBHLSV010000007">
    <property type="protein sequence ID" value="MFC0673808.1"/>
    <property type="molecule type" value="Genomic_DNA"/>
</dbReference>
<dbReference type="Gene3D" id="1.10.10.10">
    <property type="entry name" value="Winged helix-like DNA-binding domain superfamily/Winged helix DNA-binding domain"/>
    <property type="match status" value="1"/>
</dbReference>
<proteinExistence type="predicted"/>
<keyword evidence="3" id="KW-0804">Transcription</keyword>
<sequence length="432" mass="47275">MSTSSDQGRAGVEERLTASFLRLQQLAYDGRFDLARDLADELADDLAAVPDRGRLADALPIALVEIGIVLLLAGDLDAAIGRFRSAARWSRINGHPAGPYAEQFIELVRALRGGPAPAMEPAVSPAPLRGAPGQRVWAWTLLPHLLRALDQLHRGDLDGVDASLESIGFASPTTETSPLGGLWWLPLHVHARLALARGDQETMLPALRNATQDWYPQLGSDSYAGSLLRADHADLLQAAGGYEEAAAILDDGAHGVQIPQLSASRARLLWLASENGELDRFLTQIGPLHLLNSAELDVIRLVRRFETRAQQVASADDLRIWTSLRDRAGAIELSLMPDDVRSALAGPADHDIAGRRTVPNPYVRTHVVRLSPRERELVLELQAEDTIPMLAARLFLSPSTVKTHLRGIYRKAGVHSKEELFHAREDLLRRGR</sequence>
<dbReference type="InterPro" id="IPR016032">
    <property type="entry name" value="Sig_transdc_resp-reg_C-effctor"/>
</dbReference>
<protein>
    <submittedName>
        <fullName evidence="5">LuxR C-terminal-related transcriptional regulator</fullName>
    </submittedName>
</protein>
<evidence type="ECO:0000256" key="1">
    <source>
        <dbReference type="ARBA" id="ARBA00023015"/>
    </source>
</evidence>
<dbReference type="PROSITE" id="PS50043">
    <property type="entry name" value="HTH_LUXR_2"/>
    <property type="match status" value="1"/>
</dbReference>
<dbReference type="Proteomes" id="UP001589793">
    <property type="component" value="Unassembled WGS sequence"/>
</dbReference>
<dbReference type="SMART" id="SM00421">
    <property type="entry name" value="HTH_LUXR"/>
    <property type="match status" value="1"/>
</dbReference>
<dbReference type="Pfam" id="PF00196">
    <property type="entry name" value="GerE"/>
    <property type="match status" value="1"/>
</dbReference>
<dbReference type="SUPFAM" id="SSF46894">
    <property type="entry name" value="C-terminal effector domain of the bipartite response regulators"/>
    <property type="match status" value="1"/>
</dbReference>
<organism evidence="5 6">
    <name type="scientific">Brachybacterium hainanense</name>
    <dbReference type="NCBI Taxonomy" id="1541174"/>
    <lineage>
        <taxon>Bacteria</taxon>
        <taxon>Bacillati</taxon>
        <taxon>Actinomycetota</taxon>
        <taxon>Actinomycetes</taxon>
        <taxon>Micrococcales</taxon>
        <taxon>Dermabacteraceae</taxon>
        <taxon>Brachybacterium</taxon>
    </lineage>
</organism>
<dbReference type="CDD" id="cd06170">
    <property type="entry name" value="LuxR_C_like"/>
    <property type="match status" value="1"/>
</dbReference>
<evidence type="ECO:0000259" key="4">
    <source>
        <dbReference type="PROSITE" id="PS50043"/>
    </source>
</evidence>